<evidence type="ECO:0000259" key="4">
    <source>
        <dbReference type="PROSITE" id="PS50014"/>
    </source>
</evidence>
<dbReference type="Gene3D" id="1.20.920.10">
    <property type="entry name" value="Bromodomain-like"/>
    <property type="match status" value="1"/>
</dbReference>
<evidence type="ECO:0000256" key="3">
    <source>
        <dbReference type="SAM" id="MobiDB-lite"/>
    </source>
</evidence>
<feature type="compositionally biased region" description="Basic and acidic residues" evidence="3">
    <location>
        <begin position="393"/>
        <end position="414"/>
    </location>
</feature>
<keyword evidence="1 2" id="KW-0103">Bromodomain</keyword>
<keyword evidence="6" id="KW-1185">Reference proteome</keyword>
<dbReference type="SUPFAM" id="SSF47370">
    <property type="entry name" value="Bromodomain"/>
    <property type="match status" value="1"/>
</dbReference>
<dbReference type="InterPro" id="IPR036427">
    <property type="entry name" value="Bromodomain-like_sf"/>
</dbReference>
<dbReference type="InterPro" id="IPR040240">
    <property type="entry name" value="TAF1"/>
</dbReference>
<dbReference type="Proteomes" id="UP001439008">
    <property type="component" value="Unassembled WGS sequence"/>
</dbReference>
<dbReference type="InterPro" id="IPR001487">
    <property type="entry name" value="Bromodomain"/>
</dbReference>
<dbReference type="CDD" id="cd04369">
    <property type="entry name" value="Bromodomain"/>
    <property type="match status" value="1"/>
</dbReference>
<gene>
    <name evidence="5" type="primary">TAF1_1</name>
    <name evidence="5" type="ORF">MHBO_001613</name>
</gene>
<dbReference type="SMART" id="SM00297">
    <property type="entry name" value="BROMO"/>
    <property type="match status" value="1"/>
</dbReference>
<protein>
    <submittedName>
        <fullName evidence="5">Transcription initiation factor TFIID subunit 1</fullName>
    </submittedName>
</protein>
<evidence type="ECO:0000313" key="6">
    <source>
        <dbReference type="Proteomes" id="UP001439008"/>
    </source>
</evidence>
<name>A0ABV2AJM5_9EUKA</name>
<accession>A0ABV2AJM5</accession>
<dbReference type="PROSITE" id="PS50014">
    <property type="entry name" value="BROMODOMAIN_2"/>
    <property type="match status" value="1"/>
</dbReference>
<evidence type="ECO:0000313" key="5">
    <source>
        <dbReference type="EMBL" id="MES1919858.1"/>
    </source>
</evidence>
<sequence length="520" mass="60214">MIKRKSDDEDLRKISKNDAVKVLRKMGVQPNDLVAMTRWDLVSLIKELSTEDDEFAKYSRAHLDKKSEYAKNLNRIFSEHLRFLQNKSSTQKAARELDEMFGETGFKGQSDVVETDEEESALAEKVVESLMKGEDFKSENLSENQKLGNAKSIGKNGKRYKRVLKKRIILTICRPVPGRDPFVEVITDRDKILSYLDSKRAERQKELESLPHHEKMQKKEEIEKIRVEQLKKLELNRKNDLEKERKAIERSITNSHIRCTECGMRGHIKTNRSLCLKYLSNVEEEKSNSVEPSLVDNSSGDTIRINTAKVTKAVSVTKKKGKKRHIDLLNAIDEGVDLRNQRDPCIEFRNILVAILDRTRKALPIEAALFAESIPRENSTYHSVVTNPMSLSDIKKRAENSSRPYSRNEEGKRRREKGLEIRYTSAEEFLRDVELIFRNALLYFGPRAENRNSERAYRLVNFIKKALIPHLETISELSAEIHEAEKEQKLLDRLKIVVETMIASKYSFYFKQSPLSVFII</sequence>
<dbReference type="EMBL" id="JBDODL010000424">
    <property type="protein sequence ID" value="MES1919858.1"/>
    <property type="molecule type" value="Genomic_DNA"/>
</dbReference>
<dbReference type="Pfam" id="PF00439">
    <property type="entry name" value="Bromodomain"/>
    <property type="match status" value="1"/>
</dbReference>
<feature type="region of interest" description="Disordered" evidence="3">
    <location>
        <begin position="392"/>
        <end position="414"/>
    </location>
</feature>
<evidence type="ECO:0000256" key="2">
    <source>
        <dbReference type="PROSITE-ProRule" id="PRU00035"/>
    </source>
</evidence>
<dbReference type="PANTHER" id="PTHR13900">
    <property type="entry name" value="TRANSCRIPTION INITIATION FACTOR TFIID"/>
    <property type="match status" value="1"/>
</dbReference>
<evidence type="ECO:0000256" key="1">
    <source>
        <dbReference type="ARBA" id="ARBA00023117"/>
    </source>
</evidence>
<proteinExistence type="predicted"/>
<reference evidence="5 6" key="1">
    <citation type="journal article" date="2024" name="BMC Biol.">
        <title>Comparative genomics of Ascetosporea gives new insight into the evolutionary basis for animal parasitism in Rhizaria.</title>
        <authorList>
            <person name="Hiltunen Thoren M."/>
            <person name="Onut-Brannstrom I."/>
            <person name="Alfjorden A."/>
            <person name="Peckova H."/>
            <person name="Swords F."/>
            <person name="Hooper C."/>
            <person name="Holzer A.S."/>
            <person name="Bass D."/>
            <person name="Burki F."/>
        </authorList>
    </citation>
    <scope>NUCLEOTIDE SEQUENCE [LARGE SCALE GENOMIC DNA]</scope>
    <source>
        <strain evidence="5">20-A016</strain>
    </source>
</reference>
<organism evidence="5 6">
    <name type="scientific">Bonamia ostreae</name>
    <dbReference type="NCBI Taxonomy" id="126728"/>
    <lineage>
        <taxon>Eukaryota</taxon>
        <taxon>Sar</taxon>
        <taxon>Rhizaria</taxon>
        <taxon>Endomyxa</taxon>
        <taxon>Ascetosporea</taxon>
        <taxon>Haplosporida</taxon>
        <taxon>Bonamia</taxon>
    </lineage>
</organism>
<feature type="domain" description="Bromo" evidence="4">
    <location>
        <begin position="381"/>
        <end position="451"/>
    </location>
</feature>
<dbReference type="PANTHER" id="PTHR13900:SF0">
    <property type="entry name" value="TRANSCRIPTION INITIATION FACTOR TFIID SUBUNIT 1"/>
    <property type="match status" value="1"/>
</dbReference>
<comment type="caution">
    <text evidence="5">The sequence shown here is derived from an EMBL/GenBank/DDBJ whole genome shotgun (WGS) entry which is preliminary data.</text>
</comment>